<sequence length="29" mass="3311">MQNGPDSLIWRSSARAVYLARHFEPLHTG</sequence>
<protein>
    <submittedName>
        <fullName evidence="1">Uncharacterized protein</fullName>
    </submittedName>
</protein>
<reference evidence="1 2" key="1">
    <citation type="submission" date="2016-09" db="EMBL/GenBank/DDBJ databases">
        <authorList>
            <person name="Capua I."/>
            <person name="De Benedictis P."/>
            <person name="Joannis T."/>
            <person name="Lombin L.H."/>
            <person name="Cattoli G."/>
        </authorList>
    </citation>
    <scope>NUCLEOTIDE SEQUENCE [LARGE SCALE GENOMIC DNA]</scope>
    <source>
        <strain evidence="1 2">IMI 309357</strain>
    </source>
</reference>
<dbReference type="AlphaFoldDB" id="A0A1G4BLM3"/>
<organism evidence="1 2">
    <name type="scientific">Colletotrichum orchidophilum</name>
    <dbReference type="NCBI Taxonomy" id="1209926"/>
    <lineage>
        <taxon>Eukaryota</taxon>
        <taxon>Fungi</taxon>
        <taxon>Dikarya</taxon>
        <taxon>Ascomycota</taxon>
        <taxon>Pezizomycotina</taxon>
        <taxon>Sordariomycetes</taxon>
        <taxon>Hypocreomycetidae</taxon>
        <taxon>Glomerellales</taxon>
        <taxon>Glomerellaceae</taxon>
        <taxon>Colletotrichum</taxon>
    </lineage>
</organism>
<gene>
    <name evidence="1" type="ORF">CORC01_02477</name>
</gene>
<evidence type="ECO:0000313" key="2">
    <source>
        <dbReference type="Proteomes" id="UP000176998"/>
    </source>
</evidence>
<name>A0A1G4BLM3_9PEZI</name>
<proteinExistence type="predicted"/>
<comment type="caution">
    <text evidence="1">The sequence shown here is derived from an EMBL/GenBank/DDBJ whole genome shotgun (WGS) entry which is preliminary data.</text>
</comment>
<evidence type="ECO:0000313" key="1">
    <source>
        <dbReference type="EMBL" id="OHF02197.1"/>
    </source>
</evidence>
<dbReference type="EMBL" id="MJBS01000014">
    <property type="protein sequence ID" value="OHF02197.1"/>
    <property type="molecule type" value="Genomic_DNA"/>
</dbReference>
<keyword evidence="2" id="KW-1185">Reference proteome</keyword>
<accession>A0A1G4BLM3</accession>
<dbReference type="GeneID" id="34555637"/>
<dbReference type="RefSeq" id="XP_022479339.1">
    <property type="nucleotide sequence ID" value="XM_022614127.1"/>
</dbReference>
<dbReference type="Proteomes" id="UP000176998">
    <property type="component" value="Unassembled WGS sequence"/>
</dbReference>